<dbReference type="Pfam" id="PF04529">
    <property type="entry name" value="Herpes_U59"/>
    <property type="match status" value="1"/>
</dbReference>
<dbReference type="EMBL" id="PP756678">
    <property type="protein sequence ID" value="XAO37126.1"/>
    <property type="molecule type" value="Genomic_DNA"/>
</dbReference>
<dbReference type="InterPro" id="IPR007616">
    <property type="entry name" value="Herpes_U59/UL88"/>
</dbReference>
<comment type="similarity">
    <text evidence="1">Belongs to the herpesviridae U59/UL88 family.</text>
</comment>
<organism evidence="2">
    <name type="scientific">Muromegalovirus muridbeta1</name>
    <dbReference type="NCBI Taxonomy" id="3050323"/>
    <lineage>
        <taxon>Viruses</taxon>
        <taxon>Duplodnaviria</taxon>
        <taxon>Heunggongvirae</taxon>
        <taxon>Peploviricota</taxon>
        <taxon>Herviviricetes</taxon>
        <taxon>Herpesvirales</taxon>
        <taxon>Orthoherpesviridae</taxon>
        <taxon>Betaherpesvirinae</taxon>
        <taxon>Muromegalovirus</taxon>
    </lineage>
</organism>
<dbReference type="EMBL" id="PP756681">
    <property type="protein sequence ID" value="XAO37546.1"/>
    <property type="molecule type" value="Genomic_DNA"/>
</dbReference>
<proteinExistence type="inferred from homology"/>
<gene>
    <name evidence="2" type="primary">M88</name>
</gene>
<evidence type="ECO:0000256" key="1">
    <source>
        <dbReference type="ARBA" id="ARBA00007827"/>
    </source>
</evidence>
<evidence type="ECO:0000313" key="2">
    <source>
        <dbReference type="EMBL" id="XAO37406.1"/>
    </source>
</evidence>
<accession>A0AAU6W8R0</accession>
<protein>
    <submittedName>
        <fullName evidence="2">Tegument protein UL88</fullName>
    </submittedName>
</protein>
<dbReference type="EMBL" id="PP756679">
    <property type="protein sequence ID" value="XAO37266.1"/>
    <property type="molecule type" value="Genomic_DNA"/>
</dbReference>
<sequence length="426" mass="47258">MDEEDAGSINGERKDEAVAIRDPGAIWCDGAVLMSDGTIMEHEFYSKPLVSLIRRKIRVEREEDDERGTAFVSSRELSLFVTGRCRRRAAGFSIYWHSHSDLIFVLTGVTYCAQIYVECGRMAPDGTMEMLIEPRVLLVRARDPNGGISHVSWSKTPGIWPKDVGIKLVKISSNAPAARQPTPVMPNVGMIGFPCVRLFGEPTNIDIGAYVPLVVGDREQYTDERLRLDCETSIFLERASAVYLRLLAIERELETSLGRRREVLMRCVELAARKRLLLVDGTPIGNMFASEVCLCGLGEDSYANEIVGVLWRRRDTKSGAVFNLHNVALANGTQLALILRRIQEYSAYLPPVERRLDMTDPLTSAARDFYAAEVDVGVSVVSVAADVLRAFSLRGLVSDGVKVVEKLGVPMTGPVDRDDVIRVLQL</sequence>
<dbReference type="EMBL" id="PP756680">
    <property type="protein sequence ID" value="XAO37406.1"/>
    <property type="molecule type" value="Genomic_DNA"/>
</dbReference>
<name>A0AAU6W8R0_9BETA</name>
<reference evidence="2" key="1">
    <citation type="submission" date="2024-05" db="EMBL/GenBank/DDBJ databases">
        <title>Fine-tuning the evolutionary stability and environmental longevity of recombinant transmissible vaccines.</title>
        <authorList>
            <person name="Chan B."/>
            <person name="Nuismer S.L."/>
            <person name="Nichols J."/>
            <person name="Davison A.J."/>
            <person name="Alqirbi H."/>
            <person name="Jarvis M.A."/>
            <person name="Redwood A.J."/>
        </authorList>
    </citation>
    <scope>NUCLEOTIDE SEQUENCE</scope>
    <source>
        <strain evidence="2">K181</strain>
    </source>
</reference>